<keyword evidence="7 11" id="KW-0408">Iron</keyword>
<comment type="cofactor">
    <cofactor evidence="1 11">
        <name>[4Fe-4S] cluster</name>
        <dbReference type="ChEBI" id="CHEBI:49883"/>
    </cofactor>
</comment>
<dbReference type="InterPro" id="IPR005130">
    <property type="entry name" value="Ser_deHydtase-like_asu"/>
</dbReference>
<dbReference type="InterPro" id="IPR005131">
    <property type="entry name" value="Ser_deHydtase_bsu"/>
</dbReference>
<keyword evidence="6 11" id="KW-0479">Metal-binding</keyword>
<evidence type="ECO:0000313" key="15">
    <source>
        <dbReference type="Proteomes" id="UP000190198"/>
    </source>
</evidence>
<comment type="pathway">
    <text evidence="2">Carbohydrate biosynthesis; gluconeogenesis.</text>
</comment>
<keyword evidence="4 11" id="KW-0312">Gluconeogenesis</keyword>
<protein>
    <recommendedName>
        <fullName evidence="11">L-serine dehydratase</fullName>
        <ecNumber evidence="11">4.3.1.17</ecNumber>
    </recommendedName>
</protein>
<evidence type="ECO:0000256" key="4">
    <source>
        <dbReference type="ARBA" id="ARBA00022432"/>
    </source>
</evidence>
<evidence type="ECO:0000256" key="11">
    <source>
        <dbReference type="RuleBase" id="RU366059"/>
    </source>
</evidence>
<name>A0A1T2LBI1_9GAMM</name>
<comment type="similarity">
    <text evidence="3 11">Belongs to the iron-sulfur dependent L-serine dehydratase family.</text>
</comment>
<reference evidence="14 15" key="1">
    <citation type="submission" date="2016-11" db="EMBL/GenBank/DDBJ databases">
        <title>Mixed transmission modes and dynamic genome evolution in an obligate animal-bacterial symbiosis.</title>
        <authorList>
            <person name="Russell S.L."/>
            <person name="Corbett-Detig R.B."/>
            <person name="Cavanaugh C.M."/>
        </authorList>
    </citation>
    <scope>NUCLEOTIDE SEQUENCE [LARGE SCALE GENOMIC DNA]</scope>
    <source>
        <strain evidence="14">Sp-SM6</strain>
    </source>
</reference>
<evidence type="ECO:0000256" key="10">
    <source>
        <dbReference type="ARBA" id="ARBA00049406"/>
    </source>
</evidence>
<dbReference type="GO" id="GO:0006094">
    <property type="term" value="P:gluconeogenesis"/>
    <property type="evidence" value="ECO:0007669"/>
    <property type="project" value="UniProtKB-KW"/>
</dbReference>
<dbReference type="AlphaFoldDB" id="A0A1T2LBI1"/>
<evidence type="ECO:0000256" key="5">
    <source>
        <dbReference type="ARBA" id="ARBA00022485"/>
    </source>
</evidence>
<dbReference type="GO" id="GO:0046872">
    <property type="term" value="F:metal ion binding"/>
    <property type="evidence" value="ECO:0007669"/>
    <property type="project" value="UniProtKB-KW"/>
</dbReference>
<evidence type="ECO:0000256" key="9">
    <source>
        <dbReference type="ARBA" id="ARBA00023239"/>
    </source>
</evidence>
<sequence>MFISVLELFKVGIGPSSSHTLGPMLAANNFVGQVGEYLQTHTHSQGLSLRCTLKGSLAYTGKGHATDRAVTLGLHSYTAKELAGQDIEALLDAIQQKETISIGDSQLVSFNPQQDIIFDRGVPLPQHPNGMVLDLLDVSGESLLSETFFSIGGGFICTLADIGEVVAPLKMRSASNYPYPFDSAKSMLQMSGKSGLSIAAMKQANELQQIGEEALLSGLDSIWEAMQTCIENGLNAEGTLPGGLDLTRRAKALHQQLFDDQQTATVNDWLCAYAMAVNEENAAGHMVVTAPTNGAAGVIPAVLYYLLTHENGSREQIREFLLTASAIGGIIKHNSSISGAEVGCQGEVGSAAAMAAAGLCAVRGGTTEQIENAAEIALEHHLGMTCDPVNGLVQVPCIERNGFGAIKAHAAASLAMHGSGEHFMPLDNCIAAMKQTGLEMSSKFKETSLGGLAVSVTEC</sequence>
<dbReference type="NCBIfam" id="TIGR00720">
    <property type="entry name" value="sda_mono"/>
    <property type="match status" value="1"/>
</dbReference>
<accession>A0A1T2LBI1</accession>
<comment type="catalytic activity">
    <reaction evidence="10 11">
        <text>L-serine = pyruvate + NH4(+)</text>
        <dbReference type="Rhea" id="RHEA:19169"/>
        <dbReference type="ChEBI" id="CHEBI:15361"/>
        <dbReference type="ChEBI" id="CHEBI:28938"/>
        <dbReference type="ChEBI" id="CHEBI:33384"/>
        <dbReference type="EC" id="4.3.1.17"/>
    </reaction>
</comment>
<dbReference type="PANTHER" id="PTHR30182:SF1">
    <property type="entry name" value="L-SERINE DEHYDRATASE 1"/>
    <property type="match status" value="1"/>
</dbReference>
<dbReference type="Proteomes" id="UP000190198">
    <property type="component" value="Unassembled WGS sequence"/>
</dbReference>
<keyword evidence="15" id="KW-1185">Reference proteome</keyword>
<organism evidence="14 15">
    <name type="scientific">Solemya elarraichensis gill symbiont</name>
    <dbReference type="NCBI Taxonomy" id="1918949"/>
    <lineage>
        <taxon>Bacteria</taxon>
        <taxon>Pseudomonadati</taxon>
        <taxon>Pseudomonadota</taxon>
        <taxon>Gammaproteobacteria</taxon>
        <taxon>sulfur-oxidizing symbionts</taxon>
    </lineage>
</organism>
<evidence type="ECO:0000256" key="8">
    <source>
        <dbReference type="ARBA" id="ARBA00023014"/>
    </source>
</evidence>
<dbReference type="InterPro" id="IPR051318">
    <property type="entry name" value="Fe-S_L-Ser"/>
</dbReference>
<dbReference type="Pfam" id="PF03315">
    <property type="entry name" value="SDH_beta"/>
    <property type="match status" value="1"/>
</dbReference>
<feature type="domain" description="Serine dehydratase beta chain" evidence="13">
    <location>
        <begin position="4"/>
        <end position="158"/>
    </location>
</feature>
<dbReference type="GO" id="GO:0051539">
    <property type="term" value="F:4 iron, 4 sulfur cluster binding"/>
    <property type="evidence" value="ECO:0007669"/>
    <property type="project" value="UniProtKB-UniRule"/>
</dbReference>
<dbReference type="RefSeq" id="WP_078476428.1">
    <property type="nucleotide sequence ID" value="NZ_MPRK01000038.1"/>
</dbReference>
<dbReference type="EMBL" id="MPRK01000038">
    <property type="protein sequence ID" value="OOZ42430.1"/>
    <property type="molecule type" value="Genomic_DNA"/>
</dbReference>
<keyword evidence="5 11" id="KW-0004">4Fe-4S</keyword>
<dbReference type="GO" id="GO:0003941">
    <property type="term" value="F:L-serine ammonia-lyase activity"/>
    <property type="evidence" value="ECO:0007669"/>
    <property type="project" value="UniProtKB-UniRule"/>
</dbReference>
<gene>
    <name evidence="14" type="ORF">BOW52_03290</name>
</gene>
<dbReference type="PANTHER" id="PTHR30182">
    <property type="entry name" value="L-SERINE DEHYDRATASE"/>
    <property type="match status" value="1"/>
</dbReference>
<evidence type="ECO:0000256" key="7">
    <source>
        <dbReference type="ARBA" id="ARBA00023004"/>
    </source>
</evidence>
<dbReference type="InterPro" id="IPR004644">
    <property type="entry name" value="Fe-S_L-Ser_mono"/>
</dbReference>
<keyword evidence="9 11" id="KW-0456">Lyase</keyword>
<evidence type="ECO:0000313" key="14">
    <source>
        <dbReference type="EMBL" id="OOZ42430.1"/>
    </source>
</evidence>
<evidence type="ECO:0000256" key="2">
    <source>
        <dbReference type="ARBA" id="ARBA00004742"/>
    </source>
</evidence>
<evidence type="ECO:0000256" key="1">
    <source>
        <dbReference type="ARBA" id="ARBA00001966"/>
    </source>
</evidence>
<dbReference type="OrthoDB" id="9805537at2"/>
<dbReference type="Gene3D" id="3.30.1330.90">
    <property type="entry name" value="D-3-phosphoglycerate dehydrogenase, domain 3"/>
    <property type="match status" value="1"/>
</dbReference>
<dbReference type="EC" id="4.3.1.17" evidence="11"/>
<dbReference type="InterPro" id="IPR029009">
    <property type="entry name" value="ASB_dom_sf"/>
</dbReference>
<keyword evidence="8 11" id="KW-0411">Iron-sulfur</keyword>
<proteinExistence type="inferred from homology"/>
<evidence type="ECO:0000259" key="13">
    <source>
        <dbReference type="Pfam" id="PF03315"/>
    </source>
</evidence>
<evidence type="ECO:0000259" key="12">
    <source>
        <dbReference type="Pfam" id="PF03313"/>
    </source>
</evidence>
<evidence type="ECO:0000256" key="6">
    <source>
        <dbReference type="ARBA" id="ARBA00022723"/>
    </source>
</evidence>
<dbReference type="Pfam" id="PF03313">
    <property type="entry name" value="SDH_alpha"/>
    <property type="match status" value="1"/>
</dbReference>
<comment type="caution">
    <text evidence="14">The sequence shown here is derived from an EMBL/GenBank/DDBJ whole genome shotgun (WGS) entry which is preliminary data.</text>
</comment>
<feature type="domain" description="Serine dehydratase-like alpha subunit" evidence="12">
    <location>
        <begin position="194"/>
        <end position="453"/>
    </location>
</feature>
<evidence type="ECO:0000256" key="3">
    <source>
        <dbReference type="ARBA" id="ARBA00008636"/>
    </source>
</evidence>
<dbReference type="SUPFAM" id="SSF143548">
    <property type="entry name" value="Serine metabolism enzymes domain"/>
    <property type="match status" value="1"/>
</dbReference>